<dbReference type="EMBL" id="GGEC01074558">
    <property type="protein sequence ID" value="MBX55042.1"/>
    <property type="molecule type" value="Transcribed_RNA"/>
</dbReference>
<reference evidence="1" key="1">
    <citation type="submission" date="2018-02" db="EMBL/GenBank/DDBJ databases">
        <title>Rhizophora mucronata_Transcriptome.</title>
        <authorList>
            <person name="Meera S.P."/>
            <person name="Sreeshan A."/>
            <person name="Augustine A."/>
        </authorList>
    </citation>
    <scope>NUCLEOTIDE SEQUENCE</scope>
    <source>
        <tissue evidence="1">Leaf</tissue>
    </source>
</reference>
<dbReference type="AlphaFoldDB" id="A0A2P2PK19"/>
<sequence length="50" mass="5654">MLMAFSQCTSVLFFKTSCVSEVVSRTCSMSPLKFDVRQPCFLLPVVMNDE</sequence>
<proteinExistence type="predicted"/>
<organism evidence="1">
    <name type="scientific">Rhizophora mucronata</name>
    <name type="common">Asiatic mangrove</name>
    <dbReference type="NCBI Taxonomy" id="61149"/>
    <lineage>
        <taxon>Eukaryota</taxon>
        <taxon>Viridiplantae</taxon>
        <taxon>Streptophyta</taxon>
        <taxon>Embryophyta</taxon>
        <taxon>Tracheophyta</taxon>
        <taxon>Spermatophyta</taxon>
        <taxon>Magnoliopsida</taxon>
        <taxon>eudicotyledons</taxon>
        <taxon>Gunneridae</taxon>
        <taxon>Pentapetalae</taxon>
        <taxon>rosids</taxon>
        <taxon>fabids</taxon>
        <taxon>Malpighiales</taxon>
        <taxon>Rhizophoraceae</taxon>
        <taxon>Rhizophora</taxon>
    </lineage>
</organism>
<protein>
    <submittedName>
        <fullName evidence="1">Uncharacterized protein</fullName>
    </submittedName>
</protein>
<evidence type="ECO:0000313" key="1">
    <source>
        <dbReference type="EMBL" id="MBX55042.1"/>
    </source>
</evidence>
<name>A0A2P2PK19_RHIMU</name>
<accession>A0A2P2PK19</accession>